<evidence type="ECO:0000259" key="9">
    <source>
        <dbReference type="PROSITE" id="PS50850"/>
    </source>
</evidence>
<dbReference type="PRINTS" id="PR01036">
    <property type="entry name" value="TCRTETB"/>
</dbReference>
<dbReference type="AlphaFoldDB" id="A0A6G1GA38"/>
<dbReference type="GeneID" id="54417981"/>
<feature type="transmembrane region" description="Helical" evidence="8">
    <location>
        <begin position="282"/>
        <end position="306"/>
    </location>
</feature>
<dbReference type="GO" id="GO:0005886">
    <property type="term" value="C:plasma membrane"/>
    <property type="evidence" value="ECO:0007669"/>
    <property type="project" value="UniProtKB-SubCell"/>
</dbReference>
<evidence type="ECO:0000256" key="2">
    <source>
        <dbReference type="ARBA" id="ARBA00007520"/>
    </source>
</evidence>
<feature type="transmembrane region" description="Helical" evidence="8">
    <location>
        <begin position="119"/>
        <end position="137"/>
    </location>
</feature>
<dbReference type="Gene3D" id="1.20.1250.20">
    <property type="entry name" value="MFS general substrate transporter like domains"/>
    <property type="match status" value="1"/>
</dbReference>
<reference evidence="10 12" key="1">
    <citation type="submission" date="2020-01" db="EMBL/GenBank/DDBJ databases">
        <authorList>
            <consortium name="DOE Joint Genome Institute"/>
            <person name="Haridas S."/>
            <person name="Albert R."/>
            <person name="Binder M."/>
            <person name="Bloem J."/>
            <person name="Labutti K."/>
            <person name="Salamov A."/>
            <person name="Andreopoulos B."/>
            <person name="Baker S.E."/>
            <person name="Barry K."/>
            <person name="Bills G."/>
            <person name="Bluhm B.H."/>
            <person name="Cannon C."/>
            <person name="Castanera R."/>
            <person name="Culley D.E."/>
            <person name="Daum C."/>
            <person name="Ezra D."/>
            <person name="Gonzalez J.B."/>
            <person name="Henrissat B."/>
            <person name="Kuo A."/>
            <person name="Liang C."/>
            <person name="Lipzen A."/>
            <person name="Lutzoni F."/>
            <person name="Magnuson J."/>
            <person name="Mondo S."/>
            <person name="Nolan M."/>
            <person name="Ohm R."/>
            <person name="Pangilinan J."/>
            <person name="Park H.-J."/>
            <person name="Ramirez L."/>
            <person name="Alfaro M."/>
            <person name="Sun H."/>
            <person name="Tritt A."/>
            <person name="Yoshinaga Y."/>
            <person name="Zwiers L.-H."/>
            <person name="Turgeon B.G."/>
            <person name="Goodwin S.B."/>
            <person name="Spatafora J.W."/>
            <person name="Crous P.W."/>
            <person name="Grigoriev I.V."/>
        </authorList>
    </citation>
    <scope>NUCLEOTIDE SEQUENCE</scope>
    <source>
        <strain evidence="10 12">CBS 781.70</strain>
    </source>
</reference>
<reference evidence="12" key="3">
    <citation type="submission" date="2025-04" db="UniProtKB">
        <authorList>
            <consortium name="RefSeq"/>
        </authorList>
    </citation>
    <scope>IDENTIFICATION</scope>
    <source>
        <strain evidence="12">CBS 781.70</strain>
    </source>
</reference>
<evidence type="ECO:0000256" key="3">
    <source>
        <dbReference type="ARBA" id="ARBA00022475"/>
    </source>
</evidence>
<dbReference type="Pfam" id="PF07690">
    <property type="entry name" value="MFS_1"/>
    <property type="match status" value="1"/>
</dbReference>
<feature type="transmembrane region" description="Helical" evidence="8">
    <location>
        <begin position="55"/>
        <end position="75"/>
    </location>
</feature>
<evidence type="ECO:0000313" key="11">
    <source>
        <dbReference type="Proteomes" id="UP000504638"/>
    </source>
</evidence>
<evidence type="ECO:0000313" key="10">
    <source>
        <dbReference type="EMBL" id="KAF1814947.1"/>
    </source>
</evidence>
<dbReference type="Gene3D" id="1.20.1720.10">
    <property type="entry name" value="Multidrug resistance protein D"/>
    <property type="match status" value="1"/>
</dbReference>
<dbReference type="GO" id="GO:0022857">
    <property type="term" value="F:transmembrane transporter activity"/>
    <property type="evidence" value="ECO:0007669"/>
    <property type="project" value="InterPro"/>
</dbReference>
<dbReference type="SUPFAM" id="SSF103473">
    <property type="entry name" value="MFS general substrate transporter"/>
    <property type="match status" value="1"/>
</dbReference>
<feature type="transmembrane region" description="Helical" evidence="8">
    <location>
        <begin position="376"/>
        <end position="397"/>
    </location>
</feature>
<feature type="transmembrane region" description="Helical" evidence="8">
    <location>
        <begin position="144"/>
        <end position="163"/>
    </location>
</feature>
<dbReference type="EMBL" id="ML975152">
    <property type="protein sequence ID" value="KAF1814947.1"/>
    <property type="molecule type" value="Genomic_DNA"/>
</dbReference>
<feature type="region of interest" description="Disordered" evidence="7">
    <location>
        <begin position="524"/>
        <end position="544"/>
    </location>
</feature>
<organism evidence="10">
    <name type="scientific">Eremomyces bilateralis CBS 781.70</name>
    <dbReference type="NCBI Taxonomy" id="1392243"/>
    <lineage>
        <taxon>Eukaryota</taxon>
        <taxon>Fungi</taxon>
        <taxon>Dikarya</taxon>
        <taxon>Ascomycota</taxon>
        <taxon>Pezizomycotina</taxon>
        <taxon>Dothideomycetes</taxon>
        <taxon>Dothideomycetes incertae sedis</taxon>
        <taxon>Eremomycetales</taxon>
        <taxon>Eremomycetaceae</taxon>
        <taxon>Eremomyces</taxon>
    </lineage>
</organism>
<dbReference type="OrthoDB" id="10021397at2759"/>
<dbReference type="FunFam" id="1.20.1720.10:FF:000014">
    <property type="entry name" value="MFS drug transporter, putative"/>
    <property type="match status" value="1"/>
</dbReference>
<evidence type="ECO:0000256" key="6">
    <source>
        <dbReference type="ARBA" id="ARBA00023136"/>
    </source>
</evidence>
<protein>
    <submittedName>
        <fullName evidence="10 12">MFS general substrate transporter</fullName>
    </submittedName>
</protein>
<dbReference type="InterPro" id="IPR011701">
    <property type="entry name" value="MFS"/>
</dbReference>
<dbReference type="RefSeq" id="XP_033536578.1">
    <property type="nucleotide sequence ID" value="XM_033677411.1"/>
</dbReference>
<dbReference type="PANTHER" id="PTHR23501:SF102">
    <property type="entry name" value="DRUG TRANSPORTER, PUTATIVE (AFU_ORTHOLOGUE AFUA_3G08530)-RELATED"/>
    <property type="match status" value="1"/>
</dbReference>
<keyword evidence="6 8" id="KW-0472">Membrane</keyword>
<feature type="transmembrane region" description="Helical" evidence="8">
    <location>
        <begin position="493"/>
        <end position="513"/>
    </location>
</feature>
<dbReference type="PROSITE" id="PS50850">
    <property type="entry name" value="MFS"/>
    <property type="match status" value="1"/>
</dbReference>
<dbReference type="InterPro" id="IPR020846">
    <property type="entry name" value="MFS_dom"/>
</dbReference>
<evidence type="ECO:0000256" key="1">
    <source>
        <dbReference type="ARBA" id="ARBA00004651"/>
    </source>
</evidence>
<proteinExistence type="inferred from homology"/>
<sequence>MSKLPSLQIKIQNESTRLHIIFLALSLALFLAALDTVLITTALPTISREFQVPDAGFAWVGSVYLLANAATVPFWGKVSDIFGRKPILLVANAVFLLGSIISGASNGIGMLIAGRAIQGMGGGGVVVLVNVCVSDLWSVRDRGLYLGIVGAIWAVASALGPVFGGIFAERVNWRWCFWINLPIDGVAIILLLLFLDVHNPHTPLIQGLLSIDYAGTFTVATATVCVMLGLQFGGVTYPWSSVPVILLLVFGILTFGLFIFTQWKISPSPTIPLRIFSNRSNFSALGVCFFDAIVFNSVAYFLPLYFQLVLRQGPLASGLLMLSLAIPLSVISAASGFLMQRTGRYLELLRSGMALMTLGVGLFISFPGHFDWAKVIVFLIVVGIGFGPNFHAPLIALHSRLEERDIAAGTSTFGFVRMLAGAMGIVLGQVLFAGQMGRRAITLLMSEVGLNPLVVSDLTKGSAITQIEAIKKLERPQQDFVAKQLAGSMSMMWVLYCVFSAVGLIISFGIGKYTMQKEKDTIRLGEGSSAETVGKTEGNDEESR</sequence>
<comment type="subcellular location">
    <subcellularLocation>
        <location evidence="1">Cell membrane</location>
        <topology evidence="1">Multi-pass membrane protein</topology>
    </subcellularLocation>
</comment>
<dbReference type="InterPro" id="IPR036259">
    <property type="entry name" value="MFS_trans_sf"/>
</dbReference>
<keyword evidence="4 8" id="KW-0812">Transmembrane</keyword>
<keyword evidence="5 8" id="KW-1133">Transmembrane helix</keyword>
<feature type="transmembrane region" description="Helical" evidence="8">
    <location>
        <begin position="175"/>
        <end position="195"/>
    </location>
</feature>
<evidence type="ECO:0000256" key="5">
    <source>
        <dbReference type="ARBA" id="ARBA00022989"/>
    </source>
</evidence>
<dbReference type="PANTHER" id="PTHR23501">
    <property type="entry name" value="MAJOR FACILITATOR SUPERFAMILY"/>
    <property type="match status" value="1"/>
</dbReference>
<feature type="transmembrane region" description="Helical" evidence="8">
    <location>
        <begin position="207"/>
        <end position="230"/>
    </location>
</feature>
<feature type="transmembrane region" description="Helical" evidence="8">
    <location>
        <begin position="87"/>
        <end position="113"/>
    </location>
</feature>
<feature type="transmembrane region" description="Helical" evidence="8">
    <location>
        <begin position="242"/>
        <end position="261"/>
    </location>
</feature>
<keyword evidence="3" id="KW-1003">Cell membrane</keyword>
<dbReference type="Proteomes" id="UP000504638">
    <property type="component" value="Unplaced"/>
</dbReference>
<accession>A0A6G1GA38</accession>
<evidence type="ECO:0000256" key="8">
    <source>
        <dbReference type="SAM" id="Phobius"/>
    </source>
</evidence>
<gene>
    <name evidence="10 12" type="ORF">P152DRAFT_431082</name>
</gene>
<feature type="domain" description="Major facilitator superfamily (MFS) profile" evidence="9">
    <location>
        <begin position="21"/>
        <end position="515"/>
    </location>
</feature>
<keyword evidence="11" id="KW-1185">Reference proteome</keyword>
<evidence type="ECO:0000256" key="7">
    <source>
        <dbReference type="SAM" id="MobiDB-lite"/>
    </source>
</evidence>
<evidence type="ECO:0000313" key="12">
    <source>
        <dbReference type="RefSeq" id="XP_033536578.1"/>
    </source>
</evidence>
<feature type="transmembrane region" description="Helical" evidence="8">
    <location>
        <begin position="351"/>
        <end position="370"/>
    </location>
</feature>
<feature type="transmembrane region" description="Helical" evidence="8">
    <location>
        <begin position="20"/>
        <end position="43"/>
    </location>
</feature>
<feature type="transmembrane region" description="Helical" evidence="8">
    <location>
        <begin position="418"/>
        <end position="437"/>
    </location>
</feature>
<comment type="similarity">
    <text evidence="2">Belongs to the major facilitator superfamily. TCR/Tet family.</text>
</comment>
<evidence type="ECO:0000256" key="4">
    <source>
        <dbReference type="ARBA" id="ARBA00022692"/>
    </source>
</evidence>
<reference evidence="12" key="2">
    <citation type="submission" date="2020-04" db="EMBL/GenBank/DDBJ databases">
        <authorList>
            <consortium name="NCBI Genome Project"/>
        </authorList>
    </citation>
    <scope>NUCLEOTIDE SEQUENCE</scope>
    <source>
        <strain evidence="12">CBS 781.70</strain>
    </source>
</reference>
<name>A0A6G1GA38_9PEZI</name>
<feature type="transmembrane region" description="Helical" evidence="8">
    <location>
        <begin position="318"/>
        <end position="339"/>
    </location>
</feature>